<organism evidence="7 8">
    <name type="scientific">Candidatus Raymondbacteria bacterium RIFOXYD12_FULL_49_13</name>
    <dbReference type="NCBI Taxonomy" id="1817890"/>
    <lineage>
        <taxon>Bacteria</taxon>
        <taxon>Raymondiibacteriota</taxon>
    </lineage>
</organism>
<dbReference type="InterPro" id="IPR026444">
    <property type="entry name" value="Secre_tail"/>
</dbReference>
<dbReference type="Proteomes" id="UP000179243">
    <property type="component" value="Unassembled WGS sequence"/>
</dbReference>
<dbReference type="GO" id="GO:0016020">
    <property type="term" value="C:membrane"/>
    <property type="evidence" value="ECO:0007669"/>
    <property type="project" value="GOC"/>
</dbReference>
<dbReference type="InterPro" id="IPR001139">
    <property type="entry name" value="Glyco_hydro_30"/>
</dbReference>
<dbReference type="InterPro" id="IPR013780">
    <property type="entry name" value="Glyco_hydro_b"/>
</dbReference>
<feature type="domain" description="Glycosyl hydrolase family 30 TIM-barrel" evidence="6">
    <location>
        <begin position="86"/>
        <end position="246"/>
    </location>
</feature>
<reference evidence="7 8" key="1">
    <citation type="journal article" date="2016" name="Nat. Commun.">
        <title>Thousands of microbial genomes shed light on interconnected biogeochemical processes in an aquifer system.</title>
        <authorList>
            <person name="Anantharaman K."/>
            <person name="Brown C.T."/>
            <person name="Hug L.A."/>
            <person name="Sharon I."/>
            <person name="Castelle C.J."/>
            <person name="Probst A.J."/>
            <person name="Thomas B.C."/>
            <person name="Singh A."/>
            <person name="Wilkins M.J."/>
            <person name="Karaoz U."/>
            <person name="Brodie E.L."/>
            <person name="Williams K.H."/>
            <person name="Hubbard S.S."/>
            <person name="Banfield J.F."/>
        </authorList>
    </citation>
    <scope>NUCLEOTIDE SEQUENCE [LARGE SCALE GENOMIC DNA]</scope>
</reference>
<keyword evidence="2 5" id="KW-0732">Signal</keyword>
<evidence type="ECO:0000256" key="1">
    <source>
        <dbReference type="ARBA" id="ARBA00005382"/>
    </source>
</evidence>
<dbReference type="SUPFAM" id="SSF51011">
    <property type="entry name" value="Glycosyl hydrolase domain"/>
    <property type="match status" value="1"/>
</dbReference>
<dbReference type="NCBIfam" id="TIGR04183">
    <property type="entry name" value="Por_Secre_tail"/>
    <property type="match status" value="1"/>
</dbReference>
<proteinExistence type="inferred from homology"/>
<evidence type="ECO:0000313" key="8">
    <source>
        <dbReference type="Proteomes" id="UP000179243"/>
    </source>
</evidence>
<sequence length="514" mass="56459">MVRIIVVCVLLIFSWNCVVAAEEVTVDWNDTHQVIDGFGASTAWRSGITDSQADMFFSVDKGIGLSLLRNRIAPTIPATTSELSIMQKAQARGARVWSAPWSPPAAWKTNNDVNNGGHLLASRYQDYANQQAAYVDSMKSAGVNIYAISVQNEPNYAATWESCEMSAQELHDFIPFLYNALAAKGLDSTKILMPEDSHWRFDLDSTTMNDPTTANMVDILAAHNYDFGTPAVVNTHGKHLWETEVSDVYGVFDSSMTDAIVWVRRIHNFLTLAEVNAWHYWWLFCPGSYCSNNQALTGPYFSPTKRMYILGNYSKFVRPGFRRIGVTSTGSLLVSAYKDPAGETVAIVAVNPSRAGAITANFTLSGFGLNSVTPWITSNSLSLAQQADISVSGSSFSYILPANTVATLVGQALTHIRGMDIKRDNNIEISVHPNPFNPKTVIEVSSPVSGVPVVAGIYDLQGKMVKTFTPCYITQNSGGVMRYTWDAGSRQSGIFIVKVKINKTIQTKRITLLK</sequence>
<dbReference type="PANTHER" id="PTHR11069:SF38">
    <property type="entry name" value="GLUCURONOXYLANASE XYNC"/>
    <property type="match status" value="1"/>
</dbReference>
<dbReference type="GO" id="GO:0006665">
    <property type="term" value="P:sphingolipid metabolic process"/>
    <property type="evidence" value="ECO:0007669"/>
    <property type="project" value="InterPro"/>
</dbReference>
<evidence type="ECO:0000256" key="5">
    <source>
        <dbReference type="SAM" id="SignalP"/>
    </source>
</evidence>
<evidence type="ECO:0000256" key="3">
    <source>
        <dbReference type="ARBA" id="ARBA00022801"/>
    </source>
</evidence>
<evidence type="ECO:0000256" key="2">
    <source>
        <dbReference type="ARBA" id="ARBA00022729"/>
    </source>
</evidence>
<protein>
    <recommendedName>
        <fullName evidence="6">Glycosyl hydrolase family 30 TIM-barrel domain-containing protein</fullName>
    </recommendedName>
</protein>
<dbReference type="Pfam" id="PF02055">
    <property type="entry name" value="Glyco_hydro_30"/>
    <property type="match status" value="1"/>
</dbReference>
<evidence type="ECO:0000256" key="4">
    <source>
        <dbReference type="RuleBase" id="RU361188"/>
    </source>
</evidence>
<comment type="similarity">
    <text evidence="1 4">Belongs to the glycosyl hydrolase 30 family.</text>
</comment>
<dbReference type="SUPFAM" id="SSF51445">
    <property type="entry name" value="(Trans)glycosidases"/>
    <property type="match status" value="1"/>
</dbReference>
<dbReference type="Gene3D" id="2.60.40.1180">
    <property type="entry name" value="Golgi alpha-mannosidase II"/>
    <property type="match status" value="1"/>
</dbReference>
<comment type="caution">
    <text evidence="7">The sequence shown here is derived from an EMBL/GenBank/DDBJ whole genome shotgun (WGS) entry which is preliminary data.</text>
</comment>
<name>A0A1F7F8J4_UNCRA</name>
<evidence type="ECO:0000259" key="6">
    <source>
        <dbReference type="Pfam" id="PF02055"/>
    </source>
</evidence>
<dbReference type="InterPro" id="IPR017853">
    <property type="entry name" value="GH"/>
</dbReference>
<evidence type="ECO:0000313" key="7">
    <source>
        <dbReference type="EMBL" id="OGK02984.1"/>
    </source>
</evidence>
<accession>A0A1F7F8J4</accession>
<dbReference type="PANTHER" id="PTHR11069">
    <property type="entry name" value="GLUCOSYLCERAMIDASE"/>
    <property type="match status" value="1"/>
</dbReference>
<dbReference type="InterPro" id="IPR033453">
    <property type="entry name" value="Glyco_hydro_30_TIM-barrel"/>
</dbReference>
<dbReference type="EMBL" id="MFYX01000099">
    <property type="protein sequence ID" value="OGK02984.1"/>
    <property type="molecule type" value="Genomic_DNA"/>
</dbReference>
<keyword evidence="4" id="KW-0326">Glycosidase</keyword>
<gene>
    <name evidence="7" type="ORF">A2519_06470</name>
</gene>
<dbReference type="GO" id="GO:0004348">
    <property type="term" value="F:glucosylceramidase activity"/>
    <property type="evidence" value="ECO:0007669"/>
    <property type="project" value="InterPro"/>
</dbReference>
<keyword evidence="3 4" id="KW-0378">Hydrolase</keyword>
<dbReference type="AlphaFoldDB" id="A0A1F7F8J4"/>
<feature type="chain" id="PRO_5009528485" description="Glycosyl hydrolase family 30 TIM-barrel domain-containing protein" evidence="5">
    <location>
        <begin position="21"/>
        <end position="514"/>
    </location>
</feature>
<dbReference type="Gene3D" id="3.20.20.80">
    <property type="entry name" value="Glycosidases"/>
    <property type="match status" value="1"/>
</dbReference>
<feature type="signal peptide" evidence="5">
    <location>
        <begin position="1"/>
        <end position="20"/>
    </location>
</feature>